<organism evidence="8 9">
    <name type="scientific">Qingshengfaniella alkalisoli</name>
    <dbReference type="NCBI Taxonomy" id="2599296"/>
    <lineage>
        <taxon>Bacteria</taxon>
        <taxon>Pseudomonadati</taxon>
        <taxon>Pseudomonadota</taxon>
        <taxon>Alphaproteobacteria</taxon>
        <taxon>Rhodobacterales</taxon>
        <taxon>Paracoccaceae</taxon>
        <taxon>Qingshengfaniella</taxon>
    </lineage>
</organism>
<evidence type="ECO:0000313" key="8">
    <source>
        <dbReference type="EMBL" id="QDY71697.1"/>
    </source>
</evidence>
<gene>
    <name evidence="8" type="ORF">FPZ52_18790</name>
</gene>
<dbReference type="EMBL" id="CP042265">
    <property type="protein sequence ID" value="QDY71697.1"/>
    <property type="molecule type" value="Genomic_DNA"/>
</dbReference>
<dbReference type="PANTHER" id="PTHR43738:SF2">
    <property type="entry name" value="ABC TRANSPORTER PERMEASE"/>
    <property type="match status" value="1"/>
</dbReference>
<comment type="subcellular location">
    <subcellularLocation>
        <location evidence="1">Cell membrane</location>
        <topology evidence="1">Multi-pass membrane protein</topology>
    </subcellularLocation>
</comment>
<dbReference type="Pfam" id="PF02687">
    <property type="entry name" value="FtsX"/>
    <property type="match status" value="1"/>
</dbReference>
<keyword evidence="9" id="KW-1185">Reference proteome</keyword>
<reference evidence="8 9" key="1">
    <citation type="submission" date="2019-07" db="EMBL/GenBank/DDBJ databases">
        <title>Litoreibacter alkalisoli sp. nov., isolated from saline-alkaline soil.</title>
        <authorList>
            <person name="Wang S."/>
            <person name="Xu L."/>
            <person name="Xing Y.-T."/>
            <person name="Sun J.-Q."/>
        </authorList>
    </citation>
    <scope>NUCLEOTIDE SEQUENCE [LARGE SCALE GENOMIC DNA]</scope>
    <source>
        <strain evidence="8 9">LN3S51</strain>
        <plasmid evidence="8 9">unnamed4</plasmid>
    </source>
</reference>
<evidence type="ECO:0000256" key="4">
    <source>
        <dbReference type="ARBA" id="ARBA00022989"/>
    </source>
</evidence>
<dbReference type="OrthoDB" id="9784014at2"/>
<evidence type="ECO:0000256" key="3">
    <source>
        <dbReference type="ARBA" id="ARBA00022692"/>
    </source>
</evidence>
<keyword evidence="3 6" id="KW-0812">Transmembrane</keyword>
<dbReference type="InterPro" id="IPR051125">
    <property type="entry name" value="ABC-4/HrtB_transporter"/>
</dbReference>
<feature type="transmembrane region" description="Helical" evidence="6">
    <location>
        <begin position="358"/>
        <end position="385"/>
    </location>
</feature>
<feature type="transmembrane region" description="Helical" evidence="6">
    <location>
        <begin position="313"/>
        <end position="337"/>
    </location>
</feature>
<evidence type="ECO:0000256" key="5">
    <source>
        <dbReference type="ARBA" id="ARBA00023136"/>
    </source>
</evidence>
<feature type="domain" description="ABC3 transporter permease C-terminal" evidence="7">
    <location>
        <begin position="314"/>
        <end position="430"/>
    </location>
</feature>
<dbReference type="PANTHER" id="PTHR43738">
    <property type="entry name" value="ABC TRANSPORTER, MEMBRANE PROTEIN"/>
    <property type="match status" value="1"/>
</dbReference>
<keyword evidence="2" id="KW-1003">Cell membrane</keyword>
<evidence type="ECO:0000259" key="7">
    <source>
        <dbReference type="Pfam" id="PF02687"/>
    </source>
</evidence>
<protein>
    <submittedName>
        <fullName evidence="8">FtsX-like permease family protein</fullName>
    </submittedName>
</protein>
<dbReference type="RefSeq" id="WP_146367111.1">
    <property type="nucleotide sequence ID" value="NZ_CP042265.1"/>
</dbReference>
<dbReference type="GO" id="GO:0005886">
    <property type="term" value="C:plasma membrane"/>
    <property type="evidence" value="ECO:0007669"/>
    <property type="project" value="UniProtKB-SubCell"/>
</dbReference>
<sequence length="437" mass="45974">MSDLWQSLSPLTQDALFLCGLLAPLVVLAGVLLRGFAPLPLIIGLFRRFFWTNLAFVLLIALSVGLGIGLLSQERALRQGTAQAADKFDLVIAAPGSEVTAMLSAVYLQPNAVPLLGGDVWAEIAGHDDVEIAAPLAFGDSFHGLSIVGTTAAFVDYLTGGGVEGAIWENHDQAVIGASVNLVLGDHIVPAHGHGDAADDHAHGGHEFEVVGRMEPTGTPWDRAILVPIEAVWEVHGLANGHAPERGEQLGPPFDPDYMPGVPAVVVHSTSLPTLYALRSAFDSRSDTMAFFPGTVLAELHRLMGDVRQAMSLMALLTQGLVSASVLLALFIMARLFQKNMAVLRAIGAPSRFICTVFWSYAMGLIVVGAGVGLGLGYAAAAGLSEVISARTGVLMPARPGWPEFHLTAGFISLCAVAALLPALAVLRQPVLRSLRG</sequence>
<dbReference type="AlphaFoldDB" id="A0A5B8JBU2"/>
<keyword evidence="5 6" id="KW-0472">Membrane</keyword>
<feature type="transmembrane region" description="Helical" evidence="6">
    <location>
        <begin position="15"/>
        <end position="37"/>
    </location>
</feature>
<keyword evidence="4 6" id="KW-1133">Transmembrane helix</keyword>
<dbReference type="Proteomes" id="UP000318483">
    <property type="component" value="Plasmid unnamed4"/>
</dbReference>
<dbReference type="KEGG" id="lit:FPZ52_18790"/>
<dbReference type="InterPro" id="IPR003838">
    <property type="entry name" value="ABC3_permease_C"/>
</dbReference>
<name>A0A5B8JBU2_9RHOB</name>
<accession>A0A5B8JBU2</accession>
<evidence type="ECO:0000313" key="9">
    <source>
        <dbReference type="Proteomes" id="UP000318483"/>
    </source>
</evidence>
<geneLocation type="plasmid" evidence="8 9">
    <name>unnamed4</name>
</geneLocation>
<feature type="transmembrane region" description="Helical" evidence="6">
    <location>
        <begin position="49"/>
        <end position="71"/>
    </location>
</feature>
<feature type="transmembrane region" description="Helical" evidence="6">
    <location>
        <begin position="405"/>
        <end position="427"/>
    </location>
</feature>
<evidence type="ECO:0000256" key="2">
    <source>
        <dbReference type="ARBA" id="ARBA00022475"/>
    </source>
</evidence>
<keyword evidence="8" id="KW-0614">Plasmid</keyword>
<evidence type="ECO:0000256" key="1">
    <source>
        <dbReference type="ARBA" id="ARBA00004651"/>
    </source>
</evidence>
<proteinExistence type="predicted"/>
<evidence type="ECO:0000256" key="6">
    <source>
        <dbReference type="SAM" id="Phobius"/>
    </source>
</evidence>